<name>A0ABP7W2J1_9ACTN</name>
<feature type="compositionally biased region" description="Low complexity" evidence="1">
    <location>
        <begin position="75"/>
        <end position="84"/>
    </location>
</feature>
<organism evidence="2 3">
    <name type="scientific">Streptomyces shaanxiensis</name>
    <dbReference type="NCBI Taxonomy" id="653357"/>
    <lineage>
        <taxon>Bacteria</taxon>
        <taxon>Bacillati</taxon>
        <taxon>Actinomycetota</taxon>
        <taxon>Actinomycetes</taxon>
        <taxon>Kitasatosporales</taxon>
        <taxon>Streptomycetaceae</taxon>
        <taxon>Streptomyces</taxon>
    </lineage>
</organism>
<evidence type="ECO:0000313" key="2">
    <source>
        <dbReference type="EMBL" id="GAA4079055.1"/>
    </source>
</evidence>
<feature type="region of interest" description="Disordered" evidence="1">
    <location>
        <begin position="23"/>
        <end position="104"/>
    </location>
</feature>
<evidence type="ECO:0000256" key="1">
    <source>
        <dbReference type="SAM" id="MobiDB-lite"/>
    </source>
</evidence>
<evidence type="ECO:0000313" key="3">
    <source>
        <dbReference type="Proteomes" id="UP001499984"/>
    </source>
</evidence>
<dbReference type="EMBL" id="BAAAZY010000022">
    <property type="protein sequence ID" value="GAA4079055.1"/>
    <property type="molecule type" value="Genomic_DNA"/>
</dbReference>
<accession>A0ABP7W2J1</accession>
<gene>
    <name evidence="2" type="ORF">GCM10022233_68390</name>
</gene>
<keyword evidence="3" id="KW-1185">Reference proteome</keyword>
<dbReference type="Proteomes" id="UP001499984">
    <property type="component" value="Unassembled WGS sequence"/>
</dbReference>
<protein>
    <submittedName>
        <fullName evidence="2">Uncharacterized protein</fullName>
    </submittedName>
</protein>
<sequence>MGCQQCELERLRKVCLLDHVSEAEARAAEPTGAGRVGRRSPVTQVVEPDRRRRADGAPGKVPRLPGRRPVRDPIAAPSAVAVPARPDGRSGTVAPPNGRTLGGTWLRRRGRVLQRAGRRVERHMERAAR</sequence>
<reference evidence="3" key="1">
    <citation type="journal article" date="2019" name="Int. J. Syst. Evol. Microbiol.">
        <title>The Global Catalogue of Microorganisms (GCM) 10K type strain sequencing project: providing services to taxonomists for standard genome sequencing and annotation.</title>
        <authorList>
            <consortium name="The Broad Institute Genomics Platform"/>
            <consortium name="The Broad Institute Genome Sequencing Center for Infectious Disease"/>
            <person name="Wu L."/>
            <person name="Ma J."/>
        </authorList>
    </citation>
    <scope>NUCLEOTIDE SEQUENCE [LARGE SCALE GENOMIC DNA]</scope>
    <source>
        <strain evidence="3">JCM 16925</strain>
    </source>
</reference>
<proteinExistence type="predicted"/>
<comment type="caution">
    <text evidence="2">The sequence shown here is derived from an EMBL/GenBank/DDBJ whole genome shotgun (WGS) entry which is preliminary data.</text>
</comment>